<name>A0A6A6WUS9_9PLEO</name>
<feature type="non-terminal residue" evidence="1">
    <location>
        <position position="55"/>
    </location>
</feature>
<protein>
    <submittedName>
        <fullName evidence="1">Uncharacterized protein</fullName>
    </submittedName>
</protein>
<reference evidence="1" key="1">
    <citation type="journal article" date="2020" name="Stud. Mycol.">
        <title>101 Dothideomycetes genomes: a test case for predicting lifestyles and emergence of pathogens.</title>
        <authorList>
            <person name="Haridas S."/>
            <person name="Albert R."/>
            <person name="Binder M."/>
            <person name="Bloem J."/>
            <person name="Labutti K."/>
            <person name="Salamov A."/>
            <person name="Andreopoulos B."/>
            <person name="Baker S."/>
            <person name="Barry K."/>
            <person name="Bills G."/>
            <person name="Bluhm B."/>
            <person name="Cannon C."/>
            <person name="Castanera R."/>
            <person name="Culley D."/>
            <person name="Daum C."/>
            <person name="Ezra D."/>
            <person name="Gonzalez J."/>
            <person name="Henrissat B."/>
            <person name="Kuo A."/>
            <person name="Liang C."/>
            <person name="Lipzen A."/>
            <person name="Lutzoni F."/>
            <person name="Magnuson J."/>
            <person name="Mondo S."/>
            <person name="Nolan M."/>
            <person name="Ohm R."/>
            <person name="Pangilinan J."/>
            <person name="Park H.-J."/>
            <person name="Ramirez L."/>
            <person name="Alfaro M."/>
            <person name="Sun H."/>
            <person name="Tritt A."/>
            <person name="Yoshinaga Y."/>
            <person name="Zwiers L.-H."/>
            <person name="Turgeon B."/>
            <person name="Goodwin S."/>
            <person name="Spatafora J."/>
            <person name="Crous P."/>
            <person name="Grigoriev I."/>
        </authorList>
    </citation>
    <scope>NUCLEOTIDE SEQUENCE</scope>
    <source>
        <strain evidence="1">CBS 109.77</strain>
    </source>
</reference>
<dbReference type="AlphaFoldDB" id="A0A6A6WUS9"/>
<evidence type="ECO:0000313" key="1">
    <source>
        <dbReference type="EMBL" id="KAF2787658.1"/>
    </source>
</evidence>
<feature type="non-terminal residue" evidence="1">
    <location>
        <position position="1"/>
    </location>
</feature>
<keyword evidence="2" id="KW-1185">Reference proteome</keyword>
<organism evidence="1 2">
    <name type="scientific">Melanomma pulvis-pyrius CBS 109.77</name>
    <dbReference type="NCBI Taxonomy" id="1314802"/>
    <lineage>
        <taxon>Eukaryota</taxon>
        <taxon>Fungi</taxon>
        <taxon>Dikarya</taxon>
        <taxon>Ascomycota</taxon>
        <taxon>Pezizomycotina</taxon>
        <taxon>Dothideomycetes</taxon>
        <taxon>Pleosporomycetidae</taxon>
        <taxon>Pleosporales</taxon>
        <taxon>Melanommataceae</taxon>
        <taxon>Melanomma</taxon>
    </lineage>
</organism>
<gene>
    <name evidence="1" type="ORF">K505DRAFT_193617</name>
</gene>
<sequence length="55" mass="5897">GVVFDKALNFKEHVARAAKRAWQGAQALSRLRGVRPATARPLFAATVTASIDYAA</sequence>
<evidence type="ECO:0000313" key="2">
    <source>
        <dbReference type="Proteomes" id="UP000799757"/>
    </source>
</evidence>
<dbReference type="OrthoDB" id="4507925at2759"/>
<dbReference type="EMBL" id="MU002293">
    <property type="protein sequence ID" value="KAF2787658.1"/>
    <property type="molecule type" value="Genomic_DNA"/>
</dbReference>
<proteinExistence type="predicted"/>
<dbReference type="Proteomes" id="UP000799757">
    <property type="component" value="Unassembled WGS sequence"/>
</dbReference>
<accession>A0A6A6WUS9</accession>